<protein>
    <submittedName>
        <fullName evidence="2">Cobyrinic acid ac-diamide synthase</fullName>
    </submittedName>
</protein>
<evidence type="ECO:0000313" key="2">
    <source>
        <dbReference type="EMBL" id="ACV10397.1"/>
    </source>
</evidence>
<dbReference type="GO" id="GO:0009898">
    <property type="term" value="C:cytoplasmic side of plasma membrane"/>
    <property type="evidence" value="ECO:0007669"/>
    <property type="project" value="TreeGrafter"/>
</dbReference>
<dbReference type="Proteomes" id="UP000002071">
    <property type="component" value="Chromosome"/>
</dbReference>
<dbReference type="GO" id="GO:0051782">
    <property type="term" value="P:negative regulation of cell division"/>
    <property type="evidence" value="ECO:0007669"/>
    <property type="project" value="TreeGrafter"/>
</dbReference>
<dbReference type="eggNOG" id="arCOG00589">
    <property type="taxonomic scope" value="Archaea"/>
</dbReference>
<feature type="domain" description="CobQ/CobB/MinD/ParA nucleotide binding" evidence="1">
    <location>
        <begin position="3"/>
        <end position="192"/>
    </location>
</feature>
<dbReference type="AlphaFoldDB" id="C7NPV0"/>
<dbReference type="InterPro" id="IPR002586">
    <property type="entry name" value="CobQ/CobB/MinD/ParA_Nub-bd_dom"/>
</dbReference>
<keyword evidence="3" id="KW-1185">Reference proteome</keyword>
<sequence length="231" mass="24742">MIVAVTGGKGGVGKSTVALNLAAELDAVVVDGDLSTADLPRGTGPDLHDVLAGRVDPMEALEEFWNMQLLPCGRTIEGARAVDLQAFEPVVRRLDRAAGSVVVDCPAGLARDVGVEISSADVAVLVTNTSKAALADAARTHELAVDLGTPVGAVVLNETDESTYKQIRTDLTQQFNAPVTYIPARSDIRAAQEAWVPVRDAAPESPVRERFEALGDRLRDCRHRLQRRSRR</sequence>
<dbReference type="PANTHER" id="PTHR43384">
    <property type="entry name" value="SEPTUM SITE-DETERMINING PROTEIN MIND HOMOLOG, CHLOROPLASTIC-RELATED"/>
    <property type="match status" value="1"/>
</dbReference>
<evidence type="ECO:0000313" key="3">
    <source>
        <dbReference type="Proteomes" id="UP000002071"/>
    </source>
</evidence>
<dbReference type="GO" id="GO:0005524">
    <property type="term" value="F:ATP binding"/>
    <property type="evidence" value="ECO:0007669"/>
    <property type="project" value="TreeGrafter"/>
</dbReference>
<dbReference type="GeneID" id="8382471"/>
<gene>
    <name evidence="2" type="ordered locus">Huta_0209</name>
</gene>
<dbReference type="KEGG" id="hut:Huta_0209"/>
<dbReference type="STRING" id="519442.Huta_0209"/>
<dbReference type="Pfam" id="PF01656">
    <property type="entry name" value="CbiA"/>
    <property type="match status" value="1"/>
</dbReference>
<dbReference type="HOGENOM" id="CLU_037612_0_3_2"/>
<dbReference type="OrthoDB" id="204933at2157"/>
<reference evidence="2 3" key="1">
    <citation type="journal article" date="2009" name="Stand. Genomic Sci.">
        <title>Complete genome sequence of Halorhabdus utahensis type strain (AX-2).</title>
        <authorList>
            <person name="Anderson I."/>
            <person name="Tindall B.J."/>
            <person name="Pomrenke H."/>
            <person name="Goker M."/>
            <person name="Lapidus A."/>
            <person name="Nolan M."/>
            <person name="Copeland A."/>
            <person name="Glavina Del Rio T."/>
            <person name="Chen F."/>
            <person name="Tice H."/>
            <person name="Cheng J.F."/>
            <person name="Lucas S."/>
            <person name="Chertkov O."/>
            <person name="Bruce D."/>
            <person name="Brettin T."/>
            <person name="Detter J.C."/>
            <person name="Han C."/>
            <person name="Goodwin L."/>
            <person name="Land M."/>
            <person name="Hauser L."/>
            <person name="Chang Y.J."/>
            <person name="Jeffries C.D."/>
            <person name="Pitluck S."/>
            <person name="Pati A."/>
            <person name="Mavromatis K."/>
            <person name="Ivanova N."/>
            <person name="Ovchinnikova G."/>
            <person name="Chen A."/>
            <person name="Palaniappan K."/>
            <person name="Chain P."/>
            <person name="Rohde M."/>
            <person name="Bristow J."/>
            <person name="Eisen J.A."/>
            <person name="Markowitz V."/>
            <person name="Hugenholtz P."/>
            <person name="Kyrpides N.C."/>
            <person name="Klenk H.P."/>
        </authorList>
    </citation>
    <scope>NUCLEOTIDE SEQUENCE [LARGE SCALE GENOMIC DNA]</scope>
    <source>
        <strain evidence="3">DSM 12940 / JCM 11049 / AX-2</strain>
    </source>
</reference>
<accession>C7NPV0</accession>
<dbReference type="InterPro" id="IPR027417">
    <property type="entry name" value="P-loop_NTPase"/>
</dbReference>
<name>C7NPV0_HALUD</name>
<dbReference type="RefSeq" id="WP_012795274.1">
    <property type="nucleotide sequence ID" value="NC_013158.1"/>
</dbReference>
<dbReference type="GO" id="GO:0016887">
    <property type="term" value="F:ATP hydrolysis activity"/>
    <property type="evidence" value="ECO:0007669"/>
    <property type="project" value="TreeGrafter"/>
</dbReference>
<organism evidence="2 3">
    <name type="scientific">Halorhabdus utahensis (strain DSM 12940 / JCM 11049 / AX-2)</name>
    <dbReference type="NCBI Taxonomy" id="519442"/>
    <lineage>
        <taxon>Archaea</taxon>
        <taxon>Methanobacteriati</taxon>
        <taxon>Methanobacteriota</taxon>
        <taxon>Stenosarchaea group</taxon>
        <taxon>Halobacteria</taxon>
        <taxon>Halobacteriales</taxon>
        <taxon>Haloarculaceae</taxon>
        <taxon>Halorhabdus</taxon>
    </lineage>
</organism>
<evidence type="ECO:0000259" key="1">
    <source>
        <dbReference type="Pfam" id="PF01656"/>
    </source>
</evidence>
<proteinExistence type="predicted"/>
<dbReference type="EMBL" id="CP001687">
    <property type="protein sequence ID" value="ACV10397.1"/>
    <property type="molecule type" value="Genomic_DNA"/>
</dbReference>
<dbReference type="SUPFAM" id="SSF52540">
    <property type="entry name" value="P-loop containing nucleoside triphosphate hydrolases"/>
    <property type="match status" value="1"/>
</dbReference>
<dbReference type="Gene3D" id="3.40.50.300">
    <property type="entry name" value="P-loop containing nucleotide triphosphate hydrolases"/>
    <property type="match status" value="1"/>
</dbReference>
<dbReference type="InterPro" id="IPR050625">
    <property type="entry name" value="ParA/MinD_ATPase"/>
</dbReference>
<dbReference type="GO" id="GO:0005829">
    <property type="term" value="C:cytosol"/>
    <property type="evidence" value="ECO:0007669"/>
    <property type="project" value="TreeGrafter"/>
</dbReference>
<dbReference type="PANTHER" id="PTHR43384:SF10">
    <property type="entry name" value="ATPASE INVOLVED IN CHROMOSOME PARTITIONING, PARA_MIND FAMILY"/>
    <property type="match status" value="1"/>
</dbReference>